<sequence length="261" mass="27968">MTTTDQAPVSDAARIAILDSGRGLLPTAAWLHRLAPDTQQLLLGDPQGGPWGEHDPGYVVDRVFALARMARDWGAEALVLACNTASIVARQALREQFEPRMQVVATVPAVKPAALRFPRFAVWATETTARSDYLADLIDVFASPARVDIVGSHDLADAIEHRDTARIEAAVADPARRTGDVPAVVLGCTHYPLAAETIARQLPEGTVLLDSAEAVARQTLRRIGLPADAAVPEFADDSAFISETLADLAVVDVPWAKVRTL</sequence>
<dbReference type="RefSeq" id="WP_158035955.1">
    <property type="nucleotide sequence ID" value="NZ_BAAAZV010000003.1"/>
</dbReference>
<gene>
    <name evidence="2" type="ORF">F8O02_04085</name>
</gene>
<dbReference type="InterPro" id="IPR001920">
    <property type="entry name" value="Asp/Glu_race"/>
</dbReference>
<dbReference type="SUPFAM" id="SSF53681">
    <property type="entry name" value="Aspartate/glutamate racemase"/>
    <property type="match status" value="2"/>
</dbReference>
<dbReference type="PROSITE" id="PS00923">
    <property type="entry name" value="ASP_GLU_RACEMASE_1"/>
    <property type="match status" value="1"/>
</dbReference>
<proteinExistence type="predicted"/>
<protein>
    <submittedName>
        <fullName evidence="2">Glutamate racemase</fullName>
    </submittedName>
</protein>
<reference evidence="2 3" key="1">
    <citation type="submission" date="2019-09" db="EMBL/GenBank/DDBJ databases">
        <title>Phylogeny of genus Pseudoclavibacter and closely related genus.</title>
        <authorList>
            <person name="Li Y."/>
        </authorList>
    </citation>
    <scope>NUCLEOTIDE SEQUENCE [LARGE SCALE GENOMIC DNA]</scope>
    <source>
        <strain evidence="2 3">JCM 16921</strain>
    </source>
</reference>
<keyword evidence="1" id="KW-0413">Isomerase</keyword>
<dbReference type="PANTHER" id="PTHR21198:SF2">
    <property type="entry name" value="GLUTAMATE RACEMASE"/>
    <property type="match status" value="1"/>
</dbReference>
<evidence type="ECO:0000313" key="3">
    <source>
        <dbReference type="Proteomes" id="UP000481339"/>
    </source>
</evidence>
<organism evidence="2 3">
    <name type="scientific">Pseudoclavibacter caeni</name>
    <dbReference type="NCBI Taxonomy" id="908846"/>
    <lineage>
        <taxon>Bacteria</taxon>
        <taxon>Bacillati</taxon>
        <taxon>Actinomycetota</taxon>
        <taxon>Actinomycetes</taxon>
        <taxon>Micrococcales</taxon>
        <taxon>Microbacteriaceae</taxon>
        <taxon>Pseudoclavibacter</taxon>
    </lineage>
</organism>
<evidence type="ECO:0000256" key="1">
    <source>
        <dbReference type="ARBA" id="ARBA00023235"/>
    </source>
</evidence>
<dbReference type="InterPro" id="IPR015942">
    <property type="entry name" value="Asp/Glu/hydantoin_racemase"/>
</dbReference>
<dbReference type="InterPro" id="IPR018187">
    <property type="entry name" value="Asp/Glu_racemase_AS_1"/>
</dbReference>
<dbReference type="GO" id="GO:0009252">
    <property type="term" value="P:peptidoglycan biosynthetic process"/>
    <property type="evidence" value="ECO:0007669"/>
    <property type="project" value="TreeGrafter"/>
</dbReference>
<dbReference type="Proteomes" id="UP000481339">
    <property type="component" value="Unassembled WGS sequence"/>
</dbReference>
<comment type="caution">
    <text evidence="2">The sequence shown here is derived from an EMBL/GenBank/DDBJ whole genome shotgun (WGS) entry which is preliminary data.</text>
</comment>
<keyword evidence="3" id="KW-1185">Reference proteome</keyword>
<dbReference type="GO" id="GO:0008881">
    <property type="term" value="F:glutamate racemase activity"/>
    <property type="evidence" value="ECO:0007669"/>
    <property type="project" value="TreeGrafter"/>
</dbReference>
<dbReference type="EMBL" id="WBKA01000002">
    <property type="protein sequence ID" value="KAB1633033.1"/>
    <property type="molecule type" value="Genomic_DNA"/>
</dbReference>
<dbReference type="Gene3D" id="3.40.50.1860">
    <property type="match status" value="2"/>
</dbReference>
<dbReference type="Pfam" id="PF01177">
    <property type="entry name" value="Asp_Glu_race"/>
    <property type="match status" value="1"/>
</dbReference>
<dbReference type="PANTHER" id="PTHR21198">
    <property type="entry name" value="GLUTAMATE RACEMASE"/>
    <property type="match status" value="1"/>
</dbReference>
<evidence type="ECO:0000313" key="2">
    <source>
        <dbReference type="EMBL" id="KAB1633033.1"/>
    </source>
</evidence>
<name>A0A7C8BNX3_9MICO</name>
<dbReference type="AlphaFoldDB" id="A0A7C8BNX3"/>
<accession>A0A7C8BNX3</accession>
<dbReference type="OrthoDB" id="9801055at2"/>